<dbReference type="WBParaSite" id="Pan_g4331.t1">
    <property type="protein sequence ID" value="Pan_g4331.t1"/>
    <property type="gene ID" value="Pan_g4331"/>
</dbReference>
<evidence type="ECO:0000313" key="1">
    <source>
        <dbReference type="Proteomes" id="UP000492821"/>
    </source>
</evidence>
<keyword evidence="1" id="KW-1185">Reference proteome</keyword>
<reference evidence="2" key="2">
    <citation type="submission" date="2020-10" db="UniProtKB">
        <authorList>
            <consortium name="WormBaseParasite"/>
        </authorList>
    </citation>
    <scope>IDENTIFICATION</scope>
</reference>
<organism evidence="1 2">
    <name type="scientific">Panagrellus redivivus</name>
    <name type="common">Microworm</name>
    <dbReference type="NCBI Taxonomy" id="6233"/>
    <lineage>
        <taxon>Eukaryota</taxon>
        <taxon>Metazoa</taxon>
        <taxon>Ecdysozoa</taxon>
        <taxon>Nematoda</taxon>
        <taxon>Chromadorea</taxon>
        <taxon>Rhabditida</taxon>
        <taxon>Tylenchina</taxon>
        <taxon>Panagrolaimomorpha</taxon>
        <taxon>Panagrolaimoidea</taxon>
        <taxon>Panagrolaimidae</taxon>
        <taxon>Panagrellus</taxon>
    </lineage>
</organism>
<proteinExistence type="predicted"/>
<protein>
    <submittedName>
        <fullName evidence="2">Uncharacterized protein</fullName>
    </submittedName>
</protein>
<evidence type="ECO:0000313" key="2">
    <source>
        <dbReference type="WBParaSite" id="Pan_g4331.t1"/>
    </source>
</evidence>
<accession>A0A7E4VX74</accession>
<dbReference type="AlphaFoldDB" id="A0A7E4VX74"/>
<name>A0A7E4VX74_PANRE</name>
<sequence>MAASPARIQSPINRHTRLSVVISFRQTHVRRRHESTSTVGLHVNDPDSLITFESDARDYPDVADTDL</sequence>
<reference evidence="1" key="1">
    <citation type="journal article" date="2013" name="Genetics">
        <title>The draft genome and transcriptome of Panagrellus redivivus are shaped by the harsh demands of a free-living lifestyle.</title>
        <authorList>
            <person name="Srinivasan J."/>
            <person name="Dillman A.R."/>
            <person name="Macchietto M.G."/>
            <person name="Heikkinen L."/>
            <person name="Lakso M."/>
            <person name="Fracchia K.M."/>
            <person name="Antoshechkin I."/>
            <person name="Mortazavi A."/>
            <person name="Wong G."/>
            <person name="Sternberg P.W."/>
        </authorList>
    </citation>
    <scope>NUCLEOTIDE SEQUENCE [LARGE SCALE GENOMIC DNA]</scope>
    <source>
        <strain evidence="1">MT8872</strain>
    </source>
</reference>
<dbReference type="Proteomes" id="UP000492821">
    <property type="component" value="Unassembled WGS sequence"/>
</dbReference>